<dbReference type="PANTHER" id="PTHR38826:SF5">
    <property type="entry name" value="RIBONUCLEASE VAPC13"/>
    <property type="match status" value="1"/>
</dbReference>
<evidence type="ECO:0000313" key="2">
    <source>
        <dbReference type="EMBL" id="SMH56852.1"/>
    </source>
</evidence>
<dbReference type="AlphaFoldDB" id="A0A1X7PZE4"/>
<dbReference type="InterPro" id="IPR002716">
    <property type="entry name" value="PIN_dom"/>
</dbReference>
<dbReference type="EMBL" id="FXBL01000004">
    <property type="protein sequence ID" value="SMH56852.1"/>
    <property type="molecule type" value="Genomic_DNA"/>
</dbReference>
<dbReference type="CDD" id="cd18692">
    <property type="entry name" value="PIN_VapC-like"/>
    <property type="match status" value="1"/>
</dbReference>
<dbReference type="Pfam" id="PF01850">
    <property type="entry name" value="PIN"/>
    <property type="match status" value="1"/>
</dbReference>
<reference evidence="3" key="1">
    <citation type="submission" date="2017-04" db="EMBL/GenBank/DDBJ databases">
        <authorList>
            <person name="Varghese N."/>
            <person name="Submissions S."/>
        </authorList>
    </citation>
    <scope>NUCLEOTIDE SEQUENCE [LARGE SCALE GENOMIC DNA]</scope>
    <source>
        <strain evidence="3">B5P</strain>
    </source>
</reference>
<protein>
    <submittedName>
        <fullName evidence="2">Predicted nucleic acid-binding protein, contains PIN domain</fullName>
    </submittedName>
</protein>
<evidence type="ECO:0000259" key="1">
    <source>
        <dbReference type="Pfam" id="PF01850"/>
    </source>
</evidence>
<feature type="domain" description="PIN" evidence="1">
    <location>
        <begin position="4"/>
        <end position="118"/>
    </location>
</feature>
<organism evidence="2 3">
    <name type="scientific">Mesorhizobium australicum</name>
    <dbReference type="NCBI Taxonomy" id="536018"/>
    <lineage>
        <taxon>Bacteria</taxon>
        <taxon>Pseudomonadati</taxon>
        <taxon>Pseudomonadota</taxon>
        <taxon>Alphaproteobacteria</taxon>
        <taxon>Hyphomicrobiales</taxon>
        <taxon>Phyllobacteriaceae</taxon>
        <taxon>Mesorhizobium</taxon>
    </lineage>
</organism>
<gene>
    <name evidence="2" type="ORF">SAMN02982922_5609</name>
</gene>
<sequence>MRITFDTNVLVYAEGANGPDLRQIALSVIKGTRNSQQFVPIQVLSETFNVLTKKGGFSRREAQATLHAWSRVFHVLATTIEDFETASELSASHNLQIYDAIILAVSDAAGCRLLLSQDMQHGFEWRGVTVINPFLAEPHPLLRRALGS</sequence>
<dbReference type="SUPFAM" id="SSF88723">
    <property type="entry name" value="PIN domain-like"/>
    <property type="match status" value="1"/>
</dbReference>
<dbReference type="Gene3D" id="3.40.50.1010">
    <property type="entry name" value="5'-nuclease"/>
    <property type="match status" value="1"/>
</dbReference>
<dbReference type="RefSeq" id="WP_085467175.1">
    <property type="nucleotide sequence ID" value="NZ_FXBL01000004.1"/>
</dbReference>
<accession>A0A1X7PZE4</accession>
<dbReference type="PANTHER" id="PTHR38826">
    <property type="entry name" value="RIBONUCLEASE VAPC13"/>
    <property type="match status" value="1"/>
</dbReference>
<dbReference type="Proteomes" id="UP000193083">
    <property type="component" value="Unassembled WGS sequence"/>
</dbReference>
<keyword evidence="3" id="KW-1185">Reference proteome</keyword>
<evidence type="ECO:0000313" key="3">
    <source>
        <dbReference type="Proteomes" id="UP000193083"/>
    </source>
</evidence>
<name>A0A1X7PZE4_9HYPH</name>
<proteinExistence type="predicted"/>
<dbReference type="InterPro" id="IPR029060">
    <property type="entry name" value="PIN-like_dom_sf"/>
</dbReference>
<dbReference type="OrthoDB" id="163436at2"/>
<dbReference type="InterPro" id="IPR052106">
    <property type="entry name" value="PINc/VapC_TA"/>
</dbReference>